<dbReference type="SMART" id="SM00839">
    <property type="entry name" value="ELFV_dehydrog"/>
    <property type="match status" value="1"/>
</dbReference>
<evidence type="ECO:0000256" key="2">
    <source>
        <dbReference type="ARBA" id="ARBA00023002"/>
    </source>
</evidence>
<evidence type="ECO:0000313" key="7">
    <source>
        <dbReference type="EMBL" id="MDQ8207663.1"/>
    </source>
</evidence>
<dbReference type="PRINTS" id="PR00082">
    <property type="entry name" value="GLFDHDRGNASE"/>
</dbReference>
<comment type="similarity">
    <text evidence="1 4 5">Belongs to the Glu/Leu/Phe/Val dehydrogenases family.</text>
</comment>
<dbReference type="InterPro" id="IPR006097">
    <property type="entry name" value="Glu/Leu/Phe/Val/Trp_DH_dimer"/>
</dbReference>
<dbReference type="InterPro" id="IPR033922">
    <property type="entry name" value="NAD_bind_Glu_DH"/>
</dbReference>
<dbReference type="PANTHER" id="PTHR11606">
    <property type="entry name" value="GLUTAMATE DEHYDROGENASE"/>
    <property type="match status" value="1"/>
</dbReference>
<keyword evidence="3" id="KW-0520">NAD</keyword>
<evidence type="ECO:0000256" key="3">
    <source>
        <dbReference type="ARBA" id="ARBA00023027"/>
    </source>
</evidence>
<evidence type="ECO:0000259" key="6">
    <source>
        <dbReference type="SMART" id="SM00839"/>
    </source>
</evidence>
<organism evidence="7 8">
    <name type="scientific">Thalassobacterium maritimum</name>
    <dbReference type="NCBI Taxonomy" id="3041265"/>
    <lineage>
        <taxon>Bacteria</taxon>
        <taxon>Pseudomonadati</taxon>
        <taxon>Verrucomicrobiota</taxon>
        <taxon>Opitutia</taxon>
        <taxon>Puniceicoccales</taxon>
        <taxon>Coraliomargaritaceae</taxon>
        <taxon>Thalassobacterium</taxon>
    </lineage>
</organism>
<dbReference type="Gene3D" id="3.40.50.10860">
    <property type="entry name" value="Leucine Dehydrogenase, chain A, domain 1"/>
    <property type="match status" value="1"/>
</dbReference>
<dbReference type="InterPro" id="IPR046346">
    <property type="entry name" value="Aminoacid_DH-like_N_sf"/>
</dbReference>
<evidence type="ECO:0000256" key="4">
    <source>
        <dbReference type="PIRNR" id="PIRNR000185"/>
    </source>
</evidence>
<reference evidence="7 8" key="1">
    <citation type="submission" date="2023-04" db="EMBL/GenBank/DDBJ databases">
        <title>A novel bacteria isolated from coastal sediment.</title>
        <authorList>
            <person name="Liu X.-J."/>
            <person name="Du Z.-J."/>
        </authorList>
    </citation>
    <scope>NUCLEOTIDE SEQUENCE [LARGE SCALE GENOMIC DNA]</scope>
    <source>
        <strain evidence="7 8">SDUM461003</strain>
    </source>
</reference>
<name>A0ABU1AUA5_9BACT</name>
<gene>
    <name evidence="7" type="ORF">QEH52_09095</name>
</gene>
<dbReference type="InterPro" id="IPR006095">
    <property type="entry name" value="Glu/Leu/Phe/Val/Trp_DH"/>
</dbReference>
<dbReference type="CDD" id="cd01076">
    <property type="entry name" value="NAD_bind_1_Glu_DH"/>
    <property type="match status" value="1"/>
</dbReference>
<dbReference type="SUPFAM" id="SSF53223">
    <property type="entry name" value="Aminoacid dehydrogenase-like, N-terminal domain"/>
    <property type="match status" value="1"/>
</dbReference>
<dbReference type="InterPro" id="IPR036291">
    <property type="entry name" value="NAD(P)-bd_dom_sf"/>
</dbReference>
<feature type="domain" description="Glutamate/phenylalanine/leucine/valine/L-tryptophan dehydrogenase C-terminal" evidence="6">
    <location>
        <begin position="208"/>
        <end position="438"/>
    </location>
</feature>
<dbReference type="Gene3D" id="3.40.50.720">
    <property type="entry name" value="NAD(P)-binding Rossmann-like Domain"/>
    <property type="match status" value="1"/>
</dbReference>
<dbReference type="InterPro" id="IPR014362">
    <property type="entry name" value="Glu_DH"/>
</dbReference>
<evidence type="ECO:0000256" key="5">
    <source>
        <dbReference type="RuleBase" id="RU004417"/>
    </source>
</evidence>
<evidence type="ECO:0000313" key="8">
    <source>
        <dbReference type="Proteomes" id="UP001225316"/>
    </source>
</evidence>
<dbReference type="InterPro" id="IPR006096">
    <property type="entry name" value="Glu/Leu/Phe/Val/Trp_DH_C"/>
</dbReference>
<dbReference type="PIRSF" id="PIRSF000185">
    <property type="entry name" value="Glu_DH"/>
    <property type="match status" value="1"/>
</dbReference>
<sequence length="441" mass="48473">MDPCDTPACQSAREIFHELDDYYDDHNLYFQTISSVLEAANLLKVDQRLKLILSQPKNEIMVHCPVKMDDGRWQLFKGYRVQHNNVLGPYKGGIRYHGEVKLDEVKTLALLMTMKCALARLPFGGAKGALKIDPRSISRSELERVTRRLTAALGNNIGPDYDIPAPDMGTNAQIMAWMADTYINFAESSTKVTARGVVTGKPLEFGGSAGREKATGQGLVYVLDALLPGMDMEISKLSFSLIGYGNVGSWTARLLQARGSQLKAVMDHTGAIRNEAGIDAEALAQHVQATGGVNGFAGADAIDAPNFYSTPVDLFIPAALEQMVDLEHAERLQCKVVVEAANAPTTPRAEQHLLQKGVEVLPAILCNAGGVTVSYFEWKQNRQSETWDEELVDERLRKVMTRSAERVLATAKRLDCSMRLASYAAAIAHIDKVYEMRGVFP</sequence>
<dbReference type="Pfam" id="PF00208">
    <property type="entry name" value="ELFV_dehydrog"/>
    <property type="match status" value="1"/>
</dbReference>
<dbReference type="RefSeq" id="WP_308949883.1">
    <property type="nucleotide sequence ID" value="NZ_JARXHW010000017.1"/>
</dbReference>
<proteinExistence type="inferred from homology"/>
<keyword evidence="8" id="KW-1185">Reference proteome</keyword>
<protein>
    <recommendedName>
        <fullName evidence="4">Glutamate dehydrogenase</fullName>
    </recommendedName>
</protein>
<comment type="caution">
    <text evidence="7">The sequence shown here is derived from an EMBL/GenBank/DDBJ whole genome shotgun (WGS) entry which is preliminary data.</text>
</comment>
<dbReference type="PANTHER" id="PTHR11606:SF24">
    <property type="entry name" value="NAD-SPECIFIC GLUTAMATE DEHYDROGENASE"/>
    <property type="match status" value="1"/>
</dbReference>
<keyword evidence="2 4" id="KW-0560">Oxidoreductase</keyword>
<evidence type="ECO:0000256" key="1">
    <source>
        <dbReference type="ARBA" id="ARBA00006382"/>
    </source>
</evidence>
<dbReference type="Pfam" id="PF02812">
    <property type="entry name" value="ELFV_dehydrog_N"/>
    <property type="match status" value="1"/>
</dbReference>
<dbReference type="Proteomes" id="UP001225316">
    <property type="component" value="Unassembled WGS sequence"/>
</dbReference>
<accession>A0ABU1AUA5</accession>
<dbReference type="EMBL" id="JARXHW010000017">
    <property type="protein sequence ID" value="MDQ8207663.1"/>
    <property type="molecule type" value="Genomic_DNA"/>
</dbReference>
<dbReference type="SUPFAM" id="SSF51735">
    <property type="entry name" value="NAD(P)-binding Rossmann-fold domains"/>
    <property type="match status" value="1"/>
</dbReference>